<proteinExistence type="predicted"/>
<keyword evidence="2" id="KW-1185">Reference proteome</keyword>
<comment type="caution">
    <text evidence="1">The sequence shown here is derived from an EMBL/GenBank/DDBJ whole genome shotgun (WGS) entry which is preliminary data.</text>
</comment>
<sequence>MVVSHETDGDENEFDDILNRQLDHIQSTELTDQQIHALHIIVGPEILLAALKLLDLRAGMLTVKILVLESGQAMYEIQGNEAVYHVQLGLRHSCTCQTFIDGVMIKARQLVLIHPRRSIFASVPTSSRFESELDSARSRLKG</sequence>
<organism evidence="1 2">
    <name type="scientific">Puccinia striiformis f. sp. tritici</name>
    <dbReference type="NCBI Taxonomy" id="168172"/>
    <lineage>
        <taxon>Eukaryota</taxon>
        <taxon>Fungi</taxon>
        <taxon>Dikarya</taxon>
        <taxon>Basidiomycota</taxon>
        <taxon>Pucciniomycotina</taxon>
        <taxon>Pucciniomycetes</taxon>
        <taxon>Pucciniales</taxon>
        <taxon>Pucciniaceae</taxon>
        <taxon>Puccinia</taxon>
    </lineage>
</organism>
<reference evidence="1 2" key="3">
    <citation type="journal article" date="2022" name="Microbiol. Spectr.">
        <title>Folding features and dynamics of 3D genome architecture in plant fungal pathogens.</title>
        <authorList>
            <person name="Xia C."/>
        </authorList>
    </citation>
    <scope>NUCLEOTIDE SEQUENCE [LARGE SCALE GENOMIC DNA]</scope>
    <source>
        <strain evidence="1 2">93-210</strain>
    </source>
</reference>
<dbReference type="EMBL" id="CM045867">
    <property type="protein sequence ID" value="KAI7959224.1"/>
    <property type="molecule type" value="Genomic_DNA"/>
</dbReference>
<reference evidence="2" key="2">
    <citation type="journal article" date="2018" name="Mol. Plant Microbe Interact.">
        <title>Genome sequence resources for the wheat stripe rust pathogen (Puccinia striiformis f. sp. tritici) and the barley stripe rust pathogen (Puccinia striiformis f. sp. hordei).</title>
        <authorList>
            <person name="Xia C."/>
            <person name="Wang M."/>
            <person name="Yin C."/>
            <person name="Cornejo O.E."/>
            <person name="Hulbert S.H."/>
            <person name="Chen X."/>
        </authorList>
    </citation>
    <scope>NUCLEOTIDE SEQUENCE [LARGE SCALE GENOMIC DNA]</scope>
    <source>
        <strain evidence="2">93-210</strain>
    </source>
</reference>
<reference evidence="2" key="1">
    <citation type="journal article" date="2018" name="BMC Genomics">
        <title>Genomic insights into host adaptation between the wheat stripe rust pathogen (Puccinia striiformis f. sp. tritici) and the barley stripe rust pathogen (Puccinia striiformis f. sp. hordei).</title>
        <authorList>
            <person name="Xia C."/>
            <person name="Wang M."/>
            <person name="Yin C."/>
            <person name="Cornejo O.E."/>
            <person name="Hulbert S.H."/>
            <person name="Chen X."/>
        </authorList>
    </citation>
    <scope>NUCLEOTIDE SEQUENCE [LARGE SCALE GENOMIC DNA]</scope>
    <source>
        <strain evidence="2">93-210</strain>
    </source>
</reference>
<gene>
    <name evidence="1" type="ORF">MJO28_003015</name>
</gene>
<name>A0ACC0ERZ0_9BASI</name>
<evidence type="ECO:0000313" key="2">
    <source>
        <dbReference type="Proteomes" id="UP001060170"/>
    </source>
</evidence>
<dbReference type="Proteomes" id="UP001060170">
    <property type="component" value="Chromosome 3"/>
</dbReference>
<protein>
    <submittedName>
        <fullName evidence="1">Uncharacterized protein</fullName>
    </submittedName>
</protein>
<evidence type="ECO:0000313" key="1">
    <source>
        <dbReference type="EMBL" id="KAI7959224.1"/>
    </source>
</evidence>
<accession>A0ACC0ERZ0</accession>